<evidence type="ECO:0008006" key="4">
    <source>
        <dbReference type="Google" id="ProtNLM"/>
    </source>
</evidence>
<sequence length="1402" mass="158892">MSAQPAYFEAIRKKAASRWDQLEQDPELAGPWYQLFSQVQSPRHILSELLQNADDAGASEASVRIEDDAFVFEHNGEDFAPEHFASLCGFGYSNKRALHTIGFRGIGFKSTFSLGETVELFTPSLAVCFQRRRFTEPHWLLEKAATGNLTRIRVRLSDQKRRKEVEKNLDEWLKSPVSLLFFRNVRCIHIAGSEVRWGSLGPGPIPDSEWMALYDKQDDAYLLVRSPDEPFPADALAEIQQERMVGSGDSSEFPPCKVEIVLGAKGRLYVVLPTGVETGLPFACNAPFIQDPARVKIKDPEISPTNRWLLERAGKLAASAMLTWVRDADASIAERSRAYRLLPDVNREDNSLEGVCGTAVEESFAAAIEGVSFLLSEDGSLVPQGDCTAIPGPLFDVWSPKQAVSLLDETGRPVLARHVEIGDRQKMVRWGLVEEIDKQKLLTILKSKHLPRPDTWRQLMNLWAYITPDIAGYRYFANPEDVRIVPVQGKDVLYAASEVVRLGEKKLLQSDDDWEFLASHLLVLNQNWPRFLAEERRNAVEKSDALTREAVERTYNVLKTIGLDDTSDVNRVIDQVAQGVFAEKSVPLKGCVQLAQIAAKLGTSVTEAFRFATRDRRLRAISSPIYFDEDGKLEDLLPDEQLETNVLHPDYTSTFHSCSSEDWQRWVASGRAGLLTFVPLVQSDMRLFGKRAIEQEARKRGHHAEMNYPYVTHEFIIEDWDFESDVWSHWRKLASQDEVLWCKVVDRLIAQRDSYWSSAKSARFLQVATTGRRQSITHLQAMPSWCLRLRELPCLSDSRGFRRRPDELLRRTHQTEALMDVEPFVHALLDRETTRPLLDLLGVRSTPTGPDGMLDRLRAISKAERPPIHEVDKWYRRLDQLIETCSSTDLYRIRQAFRTEALIFTQEGAWTSATAVFLSSNDDDVPEAAVIRQSVTDLTLWRKIGIAERPTAELAIAWLETLPSGKVLSQEDARRVGALLVRYPIRILDECKHWLSLAGGWVPFEQLSYALTMQSLTAWSHLHQWVKVKTADFRRLPVEVTSNAPFSELPSLVSRVEERLHRELFPCAAPEHKEWLAVLGEELLRVELERDDETQRVRALAVALAETQWHTKDELEIIPYIGGTPAGTPRKADVVWLGRALYVGNQPLAKLARRVPEEVGKAFGRPDIKAALDYSFERSPPDIRDYLQENFILAPRAAEPADPVNPLDDQQPERPRPDLHLEPPTEAANTNQLDNENVIVEFNGGEEPFSEKEGDALASDTVAETPELRPRHAPKPARPSLIERFAKAEGFKKDGEERFFHENGSWIGRAEGSIFPWELRNRSGDLVRTYLPIPWCLERDPLEIKAEVWGLLNQHPNTYSLIATRPDDSPTELTGNALLELLRAGRVNLFPATYRLVHDAAE</sequence>
<dbReference type="PANTHER" id="PTHR32387:SF0">
    <property type="entry name" value="PROTEIN NO VEIN"/>
    <property type="match status" value="1"/>
</dbReference>
<dbReference type="RefSeq" id="WP_092683740.1">
    <property type="nucleotide sequence ID" value="NZ_FODT01000005.1"/>
</dbReference>
<dbReference type="NCBIfam" id="NF047352">
    <property type="entry name" value="P_loop_sacsin"/>
    <property type="match status" value="1"/>
</dbReference>
<dbReference type="PANTHER" id="PTHR32387">
    <property type="entry name" value="WU:FJ29H11"/>
    <property type="match status" value="1"/>
</dbReference>
<organism evidence="2 3">
    <name type="scientific">Rhodopseudomonas pseudopalustris</name>
    <dbReference type="NCBI Taxonomy" id="1513892"/>
    <lineage>
        <taxon>Bacteria</taxon>
        <taxon>Pseudomonadati</taxon>
        <taxon>Pseudomonadota</taxon>
        <taxon>Alphaproteobacteria</taxon>
        <taxon>Hyphomicrobiales</taxon>
        <taxon>Nitrobacteraceae</taxon>
        <taxon>Rhodopseudomonas</taxon>
    </lineage>
</organism>
<dbReference type="Proteomes" id="UP000199615">
    <property type="component" value="Unassembled WGS sequence"/>
</dbReference>
<dbReference type="InterPro" id="IPR052957">
    <property type="entry name" value="Auxin_embryo_med"/>
</dbReference>
<proteinExistence type="predicted"/>
<protein>
    <recommendedName>
        <fullName evidence="4">Histidine kinase-, DNA gyrase B-, and HSP90-like ATPase</fullName>
    </recommendedName>
</protein>
<dbReference type="Gene3D" id="3.30.565.10">
    <property type="entry name" value="Histidine kinase-like ATPase, C-terminal domain"/>
    <property type="match status" value="1"/>
</dbReference>
<accession>A0A1H8SP81</accession>
<dbReference type="InterPro" id="IPR036890">
    <property type="entry name" value="HATPase_C_sf"/>
</dbReference>
<gene>
    <name evidence="2" type="ORF">SAMN05444123_1053</name>
</gene>
<feature type="region of interest" description="Disordered" evidence="1">
    <location>
        <begin position="1198"/>
        <end position="1233"/>
    </location>
</feature>
<evidence type="ECO:0000313" key="2">
    <source>
        <dbReference type="EMBL" id="SEO80375.1"/>
    </source>
</evidence>
<reference evidence="3" key="1">
    <citation type="submission" date="2016-10" db="EMBL/GenBank/DDBJ databases">
        <authorList>
            <person name="Varghese N."/>
            <person name="Submissions S."/>
        </authorList>
    </citation>
    <scope>NUCLEOTIDE SEQUENCE [LARGE SCALE GENOMIC DNA]</scope>
    <source>
        <strain evidence="3">DSM 123</strain>
    </source>
</reference>
<name>A0A1H8SP81_9BRAD</name>
<dbReference type="OrthoDB" id="9802640at2"/>
<keyword evidence="3" id="KW-1185">Reference proteome</keyword>
<dbReference type="EMBL" id="FODT01000005">
    <property type="protein sequence ID" value="SEO80375.1"/>
    <property type="molecule type" value="Genomic_DNA"/>
</dbReference>
<dbReference type="SUPFAM" id="SSF55874">
    <property type="entry name" value="ATPase domain of HSP90 chaperone/DNA topoisomerase II/histidine kinase"/>
    <property type="match status" value="1"/>
</dbReference>
<feature type="compositionally biased region" description="Basic and acidic residues" evidence="1">
    <location>
        <begin position="1211"/>
        <end position="1223"/>
    </location>
</feature>
<evidence type="ECO:0000256" key="1">
    <source>
        <dbReference type="SAM" id="MobiDB-lite"/>
    </source>
</evidence>
<evidence type="ECO:0000313" key="3">
    <source>
        <dbReference type="Proteomes" id="UP000199615"/>
    </source>
</evidence>